<feature type="non-terminal residue" evidence="2">
    <location>
        <position position="170"/>
    </location>
</feature>
<dbReference type="Pfam" id="PF00378">
    <property type="entry name" value="ECH_1"/>
    <property type="match status" value="1"/>
</dbReference>
<feature type="non-terminal residue" evidence="2">
    <location>
        <position position="1"/>
    </location>
</feature>
<name>A0A1B6GVA7_9HEMI</name>
<dbReference type="SUPFAM" id="SSF52096">
    <property type="entry name" value="ClpP/crotonase"/>
    <property type="match status" value="1"/>
</dbReference>
<accession>A0A1B6GVA7</accession>
<dbReference type="GO" id="GO:0005739">
    <property type="term" value="C:mitochondrion"/>
    <property type="evidence" value="ECO:0007669"/>
    <property type="project" value="TreeGrafter"/>
</dbReference>
<gene>
    <name evidence="2" type="ORF">g.3832</name>
</gene>
<reference evidence="2" key="1">
    <citation type="submission" date="2015-11" db="EMBL/GenBank/DDBJ databases">
        <title>De novo transcriptome assembly of four potential Pierce s Disease insect vectors from Arizona vineyards.</title>
        <authorList>
            <person name="Tassone E.E."/>
        </authorList>
    </citation>
    <scope>NUCLEOTIDE SEQUENCE</scope>
</reference>
<evidence type="ECO:0000256" key="1">
    <source>
        <dbReference type="ARBA" id="ARBA00005254"/>
    </source>
</evidence>
<dbReference type="Gene3D" id="3.90.226.10">
    <property type="entry name" value="2-enoyl-CoA Hydratase, Chain A, domain 1"/>
    <property type="match status" value="1"/>
</dbReference>
<comment type="similarity">
    <text evidence="1">Belongs to the enoyl-CoA hydratase/isomerase family.</text>
</comment>
<dbReference type="GO" id="GO:0006635">
    <property type="term" value="P:fatty acid beta-oxidation"/>
    <property type="evidence" value="ECO:0007669"/>
    <property type="project" value="TreeGrafter"/>
</dbReference>
<dbReference type="PANTHER" id="PTHR11941">
    <property type="entry name" value="ENOYL-COA HYDRATASE-RELATED"/>
    <property type="match status" value="1"/>
</dbReference>
<dbReference type="InterPro" id="IPR001753">
    <property type="entry name" value="Enoyl-CoA_hydra/iso"/>
</dbReference>
<protein>
    <recommendedName>
        <fullName evidence="3">Enoyl-CoA hydratase</fullName>
    </recommendedName>
</protein>
<dbReference type="PANTHER" id="PTHR11941:SF171">
    <property type="entry name" value="SD19268P"/>
    <property type="match status" value="1"/>
</dbReference>
<organism evidence="2">
    <name type="scientific">Cuerna arida</name>
    <dbReference type="NCBI Taxonomy" id="1464854"/>
    <lineage>
        <taxon>Eukaryota</taxon>
        <taxon>Metazoa</taxon>
        <taxon>Ecdysozoa</taxon>
        <taxon>Arthropoda</taxon>
        <taxon>Hexapoda</taxon>
        <taxon>Insecta</taxon>
        <taxon>Pterygota</taxon>
        <taxon>Neoptera</taxon>
        <taxon>Paraneoptera</taxon>
        <taxon>Hemiptera</taxon>
        <taxon>Auchenorrhyncha</taxon>
        <taxon>Membracoidea</taxon>
        <taxon>Cicadellidae</taxon>
        <taxon>Cicadellinae</taxon>
        <taxon>Proconiini</taxon>
        <taxon>Cuerna</taxon>
    </lineage>
</organism>
<dbReference type="AlphaFoldDB" id="A0A1B6GVA7"/>
<evidence type="ECO:0008006" key="3">
    <source>
        <dbReference type="Google" id="ProtNLM"/>
    </source>
</evidence>
<evidence type="ECO:0000313" key="2">
    <source>
        <dbReference type="EMBL" id="JAS66384.1"/>
    </source>
</evidence>
<proteinExistence type="inferred from homology"/>
<dbReference type="EMBL" id="GECZ01003385">
    <property type="protein sequence ID" value="JAS66384.1"/>
    <property type="molecule type" value="Transcribed_RNA"/>
</dbReference>
<sequence>QSEMFIRTLCTLSDKLIHFKHSNKIAVLSLSRLQNRNAINYRMLQQFDDTLTEAYAIADRIQVLILNSSLPGIFSTGADLKERFAANNSQVRQFLDKFGIVIRKLLNYPAVTMCCYDGSAFGGGLEIGLACDLRFASSDSKFALSEVRLGVIPGAGGTQLLPRLLSPHLA</sequence>
<dbReference type="InterPro" id="IPR029045">
    <property type="entry name" value="ClpP/crotonase-like_dom_sf"/>
</dbReference>
<dbReference type="CDD" id="cd06558">
    <property type="entry name" value="crotonase-like"/>
    <property type="match status" value="1"/>
</dbReference>